<name>A0A1H9TJ95_9PSEU</name>
<gene>
    <name evidence="1" type="ORF">SAMN04488000_11425</name>
</gene>
<dbReference type="OrthoDB" id="3691937at2"/>
<reference evidence="2" key="1">
    <citation type="submission" date="2016-10" db="EMBL/GenBank/DDBJ databases">
        <authorList>
            <person name="Varghese N."/>
            <person name="Submissions S."/>
        </authorList>
    </citation>
    <scope>NUCLEOTIDE SEQUENCE [LARGE SCALE GENOMIC DNA]</scope>
    <source>
        <strain evidence="2">DSM 44437</strain>
    </source>
</reference>
<dbReference type="Proteomes" id="UP000199503">
    <property type="component" value="Unassembled WGS sequence"/>
</dbReference>
<dbReference type="RefSeq" id="WP_089921796.1">
    <property type="nucleotide sequence ID" value="NZ_FOFV01000014.1"/>
</dbReference>
<evidence type="ECO:0000313" key="1">
    <source>
        <dbReference type="EMBL" id="SER97107.1"/>
    </source>
</evidence>
<organism evidence="1 2">
    <name type="scientific">Lentzea albida</name>
    <dbReference type="NCBI Taxonomy" id="65499"/>
    <lineage>
        <taxon>Bacteria</taxon>
        <taxon>Bacillati</taxon>
        <taxon>Actinomycetota</taxon>
        <taxon>Actinomycetes</taxon>
        <taxon>Pseudonocardiales</taxon>
        <taxon>Pseudonocardiaceae</taxon>
        <taxon>Lentzea</taxon>
    </lineage>
</organism>
<protein>
    <submittedName>
        <fullName evidence="1">Uncharacterized protein</fullName>
    </submittedName>
</protein>
<accession>A0A1H9TJ95</accession>
<dbReference type="STRING" id="65499.SAMN04488000_11425"/>
<sequence>MSEFDLLSSQWEDAYRAYTAAEDANRYAGAVDPEKVARLVASCREVASVWRNLAALPKTDWWAKAAALHAADMFEHHAAATETRTLGWQEGQ</sequence>
<dbReference type="EMBL" id="FOFV01000014">
    <property type="protein sequence ID" value="SER97107.1"/>
    <property type="molecule type" value="Genomic_DNA"/>
</dbReference>
<evidence type="ECO:0000313" key="2">
    <source>
        <dbReference type="Proteomes" id="UP000199503"/>
    </source>
</evidence>
<keyword evidence="2" id="KW-1185">Reference proteome</keyword>
<dbReference type="AlphaFoldDB" id="A0A1H9TJ95"/>
<proteinExistence type="predicted"/>